<proteinExistence type="predicted"/>
<dbReference type="InterPro" id="IPR037135">
    <property type="entry name" value="DUF1653-like_dom_sf"/>
</dbReference>
<dbReference type="EMBL" id="CP139487">
    <property type="protein sequence ID" value="WPU67054.1"/>
    <property type="molecule type" value="Genomic_DNA"/>
</dbReference>
<gene>
    <name evidence="2" type="ORF">SOO65_09845</name>
</gene>
<organism evidence="2 3">
    <name type="scientific">Peredibacter starrii</name>
    <dbReference type="NCBI Taxonomy" id="28202"/>
    <lineage>
        <taxon>Bacteria</taxon>
        <taxon>Pseudomonadati</taxon>
        <taxon>Bdellovibrionota</taxon>
        <taxon>Bacteriovoracia</taxon>
        <taxon>Bacteriovoracales</taxon>
        <taxon>Bacteriovoracaceae</taxon>
        <taxon>Peredibacter</taxon>
    </lineage>
</organism>
<sequence length="82" mass="9841">MVEDLVLGGVYQHYKGKNYLVRDLARHSETMEWMVLYECLYENEEGRLWVRPLKMFLETIELDGKTVPRFQYIGNQKGRSRL</sequence>
<dbReference type="AlphaFoldDB" id="A0AAX4HUK0"/>
<evidence type="ECO:0000259" key="1">
    <source>
        <dbReference type="Pfam" id="PF07866"/>
    </source>
</evidence>
<evidence type="ECO:0000313" key="3">
    <source>
        <dbReference type="Proteomes" id="UP001324634"/>
    </source>
</evidence>
<protein>
    <submittedName>
        <fullName evidence="2">DUF1653 domain-containing protein</fullName>
    </submittedName>
</protein>
<keyword evidence="3" id="KW-1185">Reference proteome</keyword>
<name>A0AAX4HUK0_9BACT</name>
<evidence type="ECO:0000313" key="2">
    <source>
        <dbReference type="EMBL" id="WPU67054.1"/>
    </source>
</evidence>
<dbReference type="Gene3D" id="2.30.30.320">
    <property type="entry name" value="DUF1653-like domain"/>
    <property type="match status" value="1"/>
</dbReference>
<dbReference type="Proteomes" id="UP001324634">
    <property type="component" value="Chromosome"/>
</dbReference>
<dbReference type="RefSeq" id="WP_321399866.1">
    <property type="nucleotide sequence ID" value="NZ_CP139487.1"/>
</dbReference>
<dbReference type="Pfam" id="PF07866">
    <property type="entry name" value="DUF1653"/>
    <property type="match status" value="1"/>
</dbReference>
<dbReference type="KEGG" id="psti:SOO65_09845"/>
<accession>A0AAX4HUK0</accession>
<feature type="domain" description="DUF1653" evidence="1">
    <location>
        <begin position="9"/>
        <end position="72"/>
    </location>
</feature>
<reference evidence="2 3" key="1">
    <citation type="submission" date="2023-11" db="EMBL/GenBank/DDBJ databases">
        <title>Peredibacter starrii A3.12.</title>
        <authorList>
            <person name="Mitchell R.J."/>
        </authorList>
    </citation>
    <scope>NUCLEOTIDE SEQUENCE [LARGE SCALE GENOMIC DNA]</scope>
    <source>
        <strain evidence="2 3">A3.12</strain>
    </source>
</reference>
<dbReference type="InterPro" id="IPR023387">
    <property type="entry name" value="DUF1653-like_dom"/>
</dbReference>